<protein>
    <submittedName>
        <fullName evidence="2">Uncharacterized protein</fullName>
    </submittedName>
</protein>
<evidence type="ECO:0000256" key="1">
    <source>
        <dbReference type="SAM" id="MobiDB-lite"/>
    </source>
</evidence>
<feature type="region of interest" description="Disordered" evidence="1">
    <location>
        <begin position="388"/>
        <end position="418"/>
    </location>
</feature>
<sequence>MKLLREILHAAVQTRIASFNYEDKTMVLTFDDDLDIPTSLQTNHGKSCLASLQNIRVPVPDSARGTEALVRQYTVLKQTSKRCEFKLIFSGEAVLGLIFLFWENTFYEFYDKISENIVSCTTPLLEVDIPPLSPIEHFLLSTMGLSPKLETTYLQGSGKAYFGRRTGLRLYALQKELKTRADLAMDIDGRYHDRALVNRFGSESEYEEDILFECPNAIQNGAICASLTTAKFKLVRFTVHDYAQYVFAKEFCTFTSGLNLFDGPNLTLSNKKCNKCMPGVVLPKTQVLSKLHDTMTLAINPTTRKATLIMGWEYIIAARINYLFKYGTEPNNPKLLTDMADSLKRKYKYTYSIFAQTGRWQARKQKPEEQYIQKYYGKEELSKTKHVAKENKRHMDAKAGPSTKGVNSKVRKILSDIN</sequence>
<name>A0A8F3CIG0_9VIRU</name>
<dbReference type="EMBL" id="MZ244213">
    <property type="protein sequence ID" value="QWY26448.1"/>
    <property type="molecule type" value="Genomic_DNA"/>
</dbReference>
<organism evidence="2">
    <name type="scientific">Ranid herpesvirus 4</name>
    <dbReference type="NCBI Taxonomy" id="2849006"/>
    <lineage>
        <taxon>Viruses</taxon>
        <taxon>Duplodnaviria</taxon>
        <taxon>Heunggongvirae</taxon>
        <taxon>Peploviricota</taxon>
        <taxon>Herviviricetes</taxon>
        <taxon>Herpesvirales</taxon>
    </lineage>
</organism>
<reference evidence="2" key="2">
    <citation type="submission" date="2021-04" db="EMBL/GenBank/DDBJ databases">
        <authorList>
            <person name="Chen X."/>
            <person name="Shi M."/>
            <person name="Wu W."/>
        </authorList>
    </citation>
    <scope>NUCLEOTIDE SEQUENCE</scope>
    <source>
        <strain evidence="2">Cxx6</strain>
    </source>
</reference>
<reference evidence="2" key="1">
    <citation type="journal article" date="2021" name="Viruses">
        <title>Discovery and Characterization of Actively Replicating DNA and Retro-Transcribing Viruses in Lower Vertebrate Hosts Based on RNA Sequencing.</title>
        <authorList>
            <person name="Chen X.X."/>
            <person name="Wu W.C."/>
            <person name="Shi M."/>
        </authorList>
    </citation>
    <scope>NUCLEOTIDE SEQUENCE</scope>
    <source>
        <strain evidence="2">Cxx6</strain>
    </source>
</reference>
<accession>A0A8F3CIG0</accession>
<feature type="compositionally biased region" description="Basic and acidic residues" evidence="1">
    <location>
        <begin position="388"/>
        <end position="397"/>
    </location>
</feature>
<evidence type="ECO:0000313" key="2">
    <source>
        <dbReference type="EMBL" id="QWY26448.1"/>
    </source>
</evidence>
<proteinExistence type="predicted"/>